<accession>A0A0G1N1L6</accession>
<sequence length="234" mass="27643">MAKPQQKTDSWRMRRNGMSIGEISKQLKVSKSSVSEWCKEIRLTRKQTRNLKNISVAHGLIGRQIGSQIQKDKKIKIIKFYEDVGKKKIANEISRGFFMLGIGLYLGEGNKNGNRFQMTNSNPYIIKSMIEWLSEFFNTKTESVIPRIMINESHKDRELSVIRFWSKTTNIPVSQFRKTVFIKSKHKKVYENRDFYFGTFVLRIEKSSRLQYEILGLCKATLEYFRYQKQNRFV</sequence>
<dbReference type="Proteomes" id="UP000034727">
    <property type="component" value="Unassembled WGS sequence"/>
</dbReference>
<proteinExistence type="predicted"/>
<gene>
    <name evidence="1" type="ORF">UX22_C0026G0016</name>
</gene>
<evidence type="ECO:0000313" key="1">
    <source>
        <dbReference type="EMBL" id="KKU14394.1"/>
    </source>
</evidence>
<protein>
    <recommendedName>
        <fullName evidence="3">Homing endonuclease LAGLIDADG domain-containing protein</fullName>
    </recommendedName>
</protein>
<name>A0A0G1N1L6_9BACT</name>
<dbReference type="EMBL" id="LCLJ01000026">
    <property type="protein sequence ID" value="KKU14394.1"/>
    <property type="molecule type" value="Genomic_DNA"/>
</dbReference>
<evidence type="ECO:0008006" key="3">
    <source>
        <dbReference type="Google" id="ProtNLM"/>
    </source>
</evidence>
<dbReference type="InterPro" id="IPR036388">
    <property type="entry name" value="WH-like_DNA-bd_sf"/>
</dbReference>
<evidence type="ECO:0000313" key="2">
    <source>
        <dbReference type="Proteomes" id="UP000034727"/>
    </source>
</evidence>
<dbReference type="AlphaFoldDB" id="A0A0G1N1L6"/>
<reference evidence="1 2" key="1">
    <citation type="journal article" date="2015" name="Nature">
        <title>rRNA introns, odd ribosomes, and small enigmatic genomes across a large radiation of phyla.</title>
        <authorList>
            <person name="Brown C.T."/>
            <person name="Hug L.A."/>
            <person name="Thomas B.C."/>
            <person name="Sharon I."/>
            <person name="Castelle C.J."/>
            <person name="Singh A."/>
            <person name="Wilkins M.J."/>
            <person name="Williams K.H."/>
            <person name="Banfield J.F."/>
        </authorList>
    </citation>
    <scope>NUCLEOTIDE SEQUENCE [LARGE SCALE GENOMIC DNA]</scope>
</reference>
<organism evidence="1 2">
    <name type="scientific">Candidatus Jorgensenbacteria bacterium GW2011_GWA2_45_9</name>
    <dbReference type="NCBI Taxonomy" id="1618663"/>
    <lineage>
        <taxon>Bacteria</taxon>
        <taxon>Candidatus Joergenseniibacteriota</taxon>
    </lineage>
</organism>
<comment type="caution">
    <text evidence="1">The sequence shown here is derived from an EMBL/GenBank/DDBJ whole genome shotgun (WGS) entry which is preliminary data.</text>
</comment>
<dbReference type="Gene3D" id="1.10.10.10">
    <property type="entry name" value="Winged helix-like DNA-binding domain superfamily/Winged helix DNA-binding domain"/>
    <property type="match status" value="1"/>
</dbReference>